<gene>
    <name evidence="1" type="ORF">CYNAS_LOCUS7274</name>
</gene>
<accession>A0AA36GNC0</accession>
<evidence type="ECO:0000313" key="2">
    <source>
        <dbReference type="Proteomes" id="UP001176961"/>
    </source>
</evidence>
<sequence>MSEKIQFWKDGALLLEEDALQKLLKIAYDKCFDWTEFVCTTSGIRKHEKIDDFGFETTYDAALKKMKTVLQNEERDRRIIQDGPVAFAAPPYASLLEKDGPGIGILTKTGKSPVQEGFYEVVETRKAARQRIRESVQLYKVWTHRERLSI</sequence>
<protein>
    <submittedName>
        <fullName evidence="1">Uncharacterized protein</fullName>
    </submittedName>
</protein>
<comment type="caution">
    <text evidence="1">The sequence shown here is derived from an EMBL/GenBank/DDBJ whole genome shotgun (WGS) entry which is preliminary data.</text>
</comment>
<evidence type="ECO:0000313" key="1">
    <source>
        <dbReference type="EMBL" id="CAJ0595291.1"/>
    </source>
</evidence>
<name>A0AA36GNC0_CYLNA</name>
<dbReference type="AlphaFoldDB" id="A0AA36GNC0"/>
<dbReference type="EMBL" id="CATQJL010000112">
    <property type="protein sequence ID" value="CAJ0595291.1"/>
    <property type="molecule type" value="Genomic_DNA"/>
</dbReference>
<dbReference type="Proteomes" id="UP001176961">
    <property type="component" value="Unassembled WGS sequence"/>
</dbReference>
<reference evidence="1" key="1">
    <citation type="submission" date="2023-07" db="EMBL/GenBank/DDBJ databases">
        <authorList>
            <consortium name="CYATHOMIX"/>
        </authorList>
    </citation>
    <scope>NUCLEOTIDE SEQUENCE</scope>
    <source>
        <strain evidence="1">N/A</strain>
    </source>
</reference>
<proteinExistence type="predicted"/>
<organism evidence="1 2">
    <name type="scientific">Cylicocyclus nassatus</name>
    <name type="common">Nematode worm</name>
    <dbReference type="NCBI Taxonomy" id="53992"/>
    <lineage>
        <taxon>Eukaryota</taxon>
        <taxon>Metazoa</taxon>
        <taxon>Ecdysozoa</taxon>
        <taxon>Nematoda</taxon>
        <taxon>Chromadorea</taxon>
        <taxon>Rhabditida</taxon>
        <taxon>Rhabditina</taxon>
        <taxon>Rhabditomorpha</taxon>
        <taxon>Strongyloidea</taxon>
        <taxon>Strongylidae</taxon>
        <taxon>Cylicocyclus</taxon>
    </lineage>
</organism>
<keyword evidence="2" id="KW-1185">Reference proteome</keyword>